<feature type="domain" description="Type ISP restriction-modification enzyme LLaBIII C-terminal specificity" evidence="1">
    <location>
        <begin position="47"/>
        <end position="391"/>
    </location>
</feature>
<accession>A0A9X8MW89</accession>
<comment type="caution">
    <text evidence="2">The sequence shown here is derived from an EMBL/GenBank/DDBJ whole genome shotgun (WGS) entry which is preliminary data.</text>
</comment>
<proteinExistence type="predicted"/>
<evidence type="ECO:0000313" key="2">
    <source>
        <dbReference type="EMBL" id="SHM05580.1"/>
    </source>
</evidence>
<evidence type="ECO:0000259" key="1">
    <source>
        <dbReference type="Pfam" id="PF18135"/>
    </source>
</evidence>
<reference evidence="3" key="1">
    <citation type="submission" date="2016-11" db="EMBL/GenBank/DDBJ databases">
        <authorList>
            <person name="Jaros S."/>
            <person name="Januszkiewicz K."/>
            <person name="Wedrychowicz H."/>
        </authorList>
    </citation>
    <scope>NUCLEOTIDE SEQUENCE [LARGE SCALE GENOMIC DNA]</scope>
    <source>
        <strain evidence="3">CGMCC 4.3555</strain>
    </source>
</reference>
<gene>
    <name evidence="2" type="ORF">SAMN05216268_10892</name>
</gene>
<dbReference type="EMBL" id="FRBK01000008">
    <property type="protein sequence ID" value="SHM05580.1"/>
    <property type="molecule type" value="Genomic_DNA"/>
</dbReference>
<dbReference type="Pfam" id="PF18135">
    <property type="entry name" value="Type_ISP_C"/>
    <property type="match status" value="1"/>
</dbReference>
<organism evidence="2 3">
    <name type="scientific">Streptomyces yunnanensis</name>
    <dbReference type="NCBI Taxonomy" id="156453"/>
    <lineage>
        <taxon>Bacteria</taxon>
        <taxon>Bacillati</taxon>
        <taxon>Actinomycetota</taxon>
        <taxon>Actinomycetes</taxon>
        <taxon>Kitasatosporales</taxon>
        <taxon>Streptomycetaceae</taxon>
        <taxon>Streptomyces</taxon>
    </lineage>
</organism>
<name>A0A9X8MW89_9ACTN</name>
<dbReference type="Proteomes" id="UP000184388">
    <property type="component" value="Unassembled WGS sequence"/>
</dbReference>
<protein>
    <recommendedName>
        <fullName evidence="1">Type ISP restriction-modification enzyme LLaBIII C-terminal specificity domain-containing protein</fullName>
    </recommendedName>
</protein>
<sequence length="456" mass="48239">MSVRATAGGRECAARAYHAGVDQRLREGLRVTAKQGAPGRDAPRLSDLMPWSVAPLRLGRSWVMGPDPGTLRARWQALADAADPAARERLFRPSRARTLHSAVGQLPGRATPTARLSRAVGPCPEPVRVLHGPFDRQWLLPDHRLIDAARPELWRVADEHQLFLVELGQVPQTPGPAVVPSALLPDGRSPAGRPGRIHPLHRRPGGAEPNLAPGLTDLLARRLDRPVRPAELLAWIVAAAEHSPAGTAVPLTADPALWDRGTALGDRLLWLCTWGAHQGDGPNGPGGRPRLPGGRRPYVRAALPAHGLPETLAYDPDEQALLLGSGRISPVPAGAWEFHAGGVRVLEEWFAQRCAAGANGAAGGESAEAGSLAALRPAAWPQEWTSELLELVTVLALLAELTPQMAQLARAVAAGPRIGAAELRSAGVLPAPAAAARPASVLDHREEGPDGQFALL</sequence>
<dbReference type="InterPro" id="IPR041635">
    <property type="entry name" value="Type_ISP_LLaBIII_C"/>
</dbReference>
<evidence type="ECO:0000313" key="3">
    <source>
        <dbReference type="Proteomes" id="UP000184388"/>
    </source>
</evidence>
<dbReference type="AlphaFoldDB" id="A0A9X8MW89"/>